<accession>A0A4P6Q604</accession>
<dbReference type="EMBL" id="CP036455">
    <property type="protein sequence ID" value="QBI54324.1"/>
    <property type="molecule type" value="Genomic_DNA"/>
</dbReference>
<dbReference type="OrthoDB" id="2448833at2"/>
<protein>
    <recommendedName>
        <fullName evidence="1">DUF4166 domain-containing protein</fullName>
    </recommendedName>
</protein>
<dbReference type="AlphaFoldDB" id="A0A4P6Q604"/>
<dbReference type="Proteomes" id="UP000292235">
    <property type="component" value="Chromosome"/>
</dbReference>
<reference evidence="2 3" key="1">
    <citation type="submission" date="2019-02" db="EMBL/GenBank/DDBJ databases">
        <authorList>
            <person name="Khodamoradi S."/>
            <person name="Hahnke R.L."/>
            <person name="Kaempfer P."/>
            <person name="Schumann P."/>
            <person name="Rohde M."/>
            <person name="Steinert M."/>
            <person name="Luzhetskyy A."/>
            <person name="Wink J."/>
            <person name="Ruckert C."/>
        </authorList>
    </citation>
    <scope>NUCLEOTIDE SEQUENCE [LARGE SCALE GENOMIC DNA]</scope>
    <source>
        <strain evidence="2 3">M2</strain>
    </source>
</reference>
<keyword evidence="3" id="KW-1185">Reference proteome</keyword>
<evidence type="ECO:0000313" key="3">
    <source>
        <dbReference type="Proteomes" id="UP000292235"/>
    </source>
</evidence>
<feature type="domain" description="DUF4166" evidence="1">
    <location>
        <begin position="20"/>
        <end position="205"/>
    </location>
</feature>
<dbReference type="KEGG" id="strr:EKD16_12710"/>
<name>A0A4P6Q604_9ACTN</name>
<organism evidence="2 3">
    <name type="scientific">Streptomonospora litoralis</name>
    <dbReference type="NCBI Taxonomy" id="2498135"/>
    <lineage>
        <taxon>Bacteria</taxon>
        <taxon>Bacillati</taxon>
        <taxon>Actinomycetota</taxon>
        <taxon>Actinomycetes</taxon>
        <taxon>Streptosporangiales</taxon>
        <taxon>Nocardiopsidaceae</taxon>
        <taxon>Streptomonospora</taxon>
    </lineage>
</organism>
<gene>
    <name evidence="2" type="ORF">EKD16_12710</name>
</gene>
<dbReference type="Pfam" id="PF13761">
    <property type="entry name" value="DUF4166"/>
    <property type="match status" value="1"/>
</dbReference>
<dbReference type="InterPro" id="IPR025311">
    <property type="entry name" value="DUF4166"/>
</dbReference>
<dbReference type="RefSeq" id="WP_131098522.1">
    <property type="nucleotide sequence ID" value="NZ_CP036455.1"/>
</dbReference>
<evidence type="ECO:0000259" key="1">
    <source>
        <dbReference type="Pfam" id="PF13761"/>
    </source>
</evidence>
<evidence type="ECO:0000313" key="2">
    <source>
        <dbReference type="EMBL" id="QBI54324.1"/>
    </source>
</evidence>
<sequence length="230" mass="25807">MTTSAPPLFVRALGSDFDRLHPRLQERFSVGLAGGRACVGRGVMHRVWHGPRYLAPFLAVGALRNILVPETGENVFFTIENVPYRDAYGRETLTFVRTFAFPRRLRRFDATMVYSPRRGGIVDYLGTHQHLATDLHPRVDDSGALVIESGRHRLREGPVDVGVPDVLAGRALVRESYDDAAGCFRIGVEVSNPLVGPLFGYEGWFTCTYPEAAAYRPRARLRPVREEQRL</sequence>
<proteinExistence type="predicted"/>